<evidence type="ECO:0000313" key="3">
    <source>
        <dbReference type="Proteomes" id="UP000007509"/>
    </source>
</evidence>
<reference evidence="2 3" key="1">
    <citation type="journal article" date="2012" name="J. Bacteriol.">
        <title>Twenty-one genome sequences from Pseudomonas species and 19 genome sequences from diverse bacteria isolated from the rhizosphere and endosphere of Populus deltoides.</title>
        <authorList>
            <person name="Brown S.D."/>
            <person name="Utturkar S.M."/>
            <person name="Klingeman D.M."/>
            <person name="Johnson C.M."/>
            <person name="Martin S.L."/>
            <person name="Land M.L."/>
            <person name="Lu T.Y."/>
            <person name="Schadt C.W."/>
            <person name="Doktycz M.J."/>
            <person name="Pelletier D.A."/>
        </authorList>
    </citation>
    <scope>NUCLEOTIDE SEQUENCE [LARGE SCALE GENOMIC DNA]</scope>
    <source>
        <strain evidence="2 3">CF314</strain>
    </source>
</reference>
<dbReference type="EMBL" id="AKJY01000101">
    <property type="protein sequence ID" value="EJL68293.1"/>
    <property type="molecule type" value="Genomic_DNA"/>
</dbReference>
<evidence type="ECO:0000313" key="2">
    <source>
        <dbReference type="EMBL" id="EJL68293.1"/>
    </source>
</evidence>
<keyword evidence="1" id="KW-0812">Transmembrane</keyword>
<keyword evidence="1" id="KW-1133">Transmembrane helix</keyword>
<name>J2K4V3_9FLAO</name>
<dbReference type="RefSeq" id="WP_007846653.1">
    <property type="nucleotide sequence ID" value="NZ_AKJY01000101.1"/>
</dbReference>
<dbReference type="PATRIC" id="fig|1144316.3.peg.3841"/>
<protein>
    <submittedName>
        <fullName evidence="2">Uncharacterized protein</fullName>
    </submittedName>
</protein>
<dbReference type="Proteomes" id="UP000007509">
    <property type="component" value="Unassembled WGS sequence"/>
</dbReference>
<feature type="transmembrane region" description="Helical" evidence="1">
    <location>
        <begin position="31"/>
        <end position="51"/>
    </location>
</feature>
<comment type="caution">
    <text evidence="2">The sequence shown here is derived from an EMBL/GenBank/DDBJ whole genome shotgun (WGS) entry which is preliminary data.</text>
</comment>
<accession>J2K4V3</accession>
<evidence type="ECO:0000256" key="1">
    <source>
        <dbReference type="SAM" id="Phobius"/>
    </source>
</evidence>
<keyword evidence="1" id="KW-0472">Membrane</keyword>
<keyword evidence="3" id="KW-1185">Reference proteome</keyword>
<proteinExistence type="predicted"/>
<organism evidence="2 3">
    <name type="scientific">Chryseobacterium populi</name>
    <dbReference type="NCBI Taxonomy" id="1144316"/>
    <lineage>
        <taxon>Bacteria</taxon>
        <taxon>Pseudomonadati</taxon>
        <taxon>Bacteroidota</taxon>
        <taxon>Flavobacteriia</taxon>
        <taxon>Flavobacteriales</taxon>
        <taxon>Weeksellaceae</taxon>
        <taxon>Chryseobacterium group</taxon>
        <taxon>Chryseobacterium</taxon>
    </lineage>
</organism>
<dbReference type="AlphaFoldDB" id="J2K4V3"/>
<dbReference type="OrthoDB" id="711075at2"/>
<gene>
    <name evidence="2" type="ORF">PMI13_03821</name>
</gene>
<sequence>MSTETHQYQLRITSSELTIKPYFGYMPKVKIFGLLSVLIFCIVPFSDYLNYPISDTFNNGKKSQAREAEYIEYVLNPIYKFINTQ</sequence>